<evidence type="ECO:0000313" key="4">
    <source>
        <dbReference type="Proteomes" id="UP000738349"/>
    </source>
</evidence>
<reference evidence="3" key="1">
    <citation type="journal article" date="2021" name="Nat. Commun.">
        <title>Genetic determinants of endophytism in the Arabidopsis root mycobiome.</title>
        <authorList>
            <person name="Mesny F."/>
            <person name="Miyauchi S."/>
            <person name="Thiergart T."/>
            <person name="Pickel B."/>
            <person name="Atanasova L."/>
            <person name="Karlsson M."/>
            <person name="Huettel B."/>
            <person name="Barry K.W."/>
            <person name="Haridas S."/>
            <person name="Chen C."/>
            <person name="Bauer D."/>
            <person name="Andreopoulos W."/>
            <person name="Pangilinan J."/>
            <person name="LaButti K."/>
            <person name="Riley R."/>
            <person name="Lipzen A."/>
            <person name="Clum A."/>
            <person name="Drula E."/>
            <person name="Henrissat B."/>
            <person name="Kohler A."/>
            <person name="Grigoriev I.V."/>
            <person name="Martin F.M."/>
            <person name="Hacquard S."/>
        </authorList>
    </citation>
    <scope>NUCLEOTIDE SEQUENCE</scope>
    <source>
        <strain evidence="3">MPI-CAGE-AT-0147</strain>
    </source>
</reference>
<dbReference type="Pfam" id="PF06985">
    <property type="entry name" value="HET"/>
    <property type="match status" value="1"/>
</dbReference>
<comment type="caution">
    <text evidence="3">The sequence shown here is derived from an EMBL/GenBank/DDBJ whole genome shotgun (WGS) entry which is preliminary data.</text>
</comment>
<name>A0A9P9EA93_9HYPO</name>
<dbReference type="InterPro" id="IPR010730">
    <property type="entry name" value="HET"/>
</dbReference>
<gene>
    <name evidence="3" type="ORF">EDB81DRAFT_805327</name>
</gene>
<dbReference type="AlphaFoldDB" id="A0A9P9EA93"/>
<evidence type="ECO:0000313" key="3">
    <source>
        <dbReference type="EMBL" id="KAH7133948.1"/>
    </source>
</evidence>
<dbReference type="EMBL" id="JAGMUV010000015">
    <property type="protein sequence ID" value="KAH7133948.1"/>
    <property type="molecule type" value="Genomic_DNA"/>
</dbReference>
<feature type="region of interest" description="Disordered" evidence="1">
    <location>
        <begin position="583"/>
        <end position="627"/>
    </location>
</feature>
<keyword evidence="4" id="KW-1185">Reference proteome</keyword>
<dbReference type="OrthoDB" id="5416609at2759"/>
<sequence length="788" mass="88820">MDASRAIPEVIPAEDVTSPTLDPPEDDTQNKSGFWSIDPIHQPGMQLGVSIECLPEFEYGPQLPEGHIRVLMLAHRREGESPEDQNWFLACDLLSNWDQYTAVSYTWGDPTKTHKIRCNGKSLAVTETVYEALTNIRLLFESASIVPMVWIDALCINQGHFGEREQQVKMMRDIYKAAHNTFVWLPVGRGASEKDLEQIDKAFESMVMLGAMYQADQFKEMVVQGKVSFDTLDHMKYGDKELRVPWENRDGMRKLFTQSWFERIWVCQEIAVSKEPVVFDGIHVGPWEVFADNAEIAQHLGGLNNFIEWENGKVSTDDTFIANVCQLESFRKRVEEGAPAGLLELLHATANFQSTEPLDRVYGLLGLITEEQDRDIVTSLLDYTMAPYMLYLNITINHIIQYGMLDILHLVAPVPFDPAGKWLSIVPNLAASNNHKRAIGTFKSRNEWKYHASLDTEPELKIDGKSPEAGKFIRVTDDNEISLGGFILDTISRTSEMLDSTGVSMVSMMTWFQIAMYSSSCARYIPGGVMRRHLDYMTSRAKAVEELATKEGNEPAVSNTEEKLPEKIDPEILKLLENVKLGSDGKPLGNEESNPEAGPDGQKEQSPESKTVVPAKKPSSRDLGGEIYPNGKEIYGSAFWRTLIGNRDPRQRDRNVQPDAEFAKRYFKPWSQLLLADDGEAMSKIWMHEWYKEHSGFSSDKAVTTFAKWVEDVSLGRKMFRTEKGYIGTAPVTIQDGDLICVLKGGQTPYALRREEEGYRFIGACYVHGVMDGEAMGMGLEEVAFVLL</sequence>
<protein>
    <submittedName>
        <fullName evidence="3">Heterokaryon incompatibility protein-domain-containing protein</fullName>
    </submittedName>
</protein>
<dbReference type="PANTHER" id="PTHR24148">
    <property type="entry name" value="ANKYRIN REPEAT DOMAIN-CONTAINING PROTEIN 39 HOMOLOG-RELATED"/>
    <property type="match status" value="1"/>
</dbReference>
<evidence type="ECO:0000256" key="1">
    <source>
        <dbReference type="SAM" id="MobiDB-lite"/>
    </source>
</evidence>
<dbReference type="Pfam" id="PF26639">
    <property type="entry name" value="Het-6_barrel"/>
    <property type="match status" value="1"/>
</dbReference>
<feature type="region of interest" description="Disordered" evidence="1">
    <location>
        <begin position="1"/>
        <end position="32"/>
    </location>
</feature>
<dbReference type="Proteomes" id="UP000738349">
    <property type="component" value="Unassembled WGS sequence"/>
</dbReference>
<accession>A0A9P9EA93</accession>
<evidence type="ECO:0000259" key="2">
    <source>
        <dbReference type="Pfam" id="PF06985"/>
    </source>
</evidence>
<organism evidence="3 4">
    <name type="scientific">Dactylonectria macrodidyma</name>
    <dbReference type="NCBI Taxonomy" id="307937"/>
    <lineage>
        <taxon>Eukaryota</taxon>
        <taxon>Fungi</taxon>
        <taxon>Dikarya</taxon>
        <taxon>Ascomycota</taxon>
        <taxon>Pezizomycotina</taxon>
        <taxon>Sordariomycetes</taxon>
        <taxon>Hypocreomycetidae</taxon>
        <taxon>Hypocreales</taxon>
        <taxon>Nectriaceae</taxon>
        <taxon>Dactylonectria</taxon>
    </lineage>
</organism>
<dbReference type="PANTHER" id="PTHR24148:SF73">
    <property type="entry name" value="HET DOMAIN PROTEIN (AFU_ORTHOLOGUE AFUA_8G01020)"/>
    <property type="match status" value="1"/>
</dbReference>
<dbReference type="InterPro" id="IPR052895">
    <property type="entry name" value="HetReg/Transcr_Mod"/>
</dbReference>
<proteinExistence type="predicted"/>
<feature type="domain" description="Heterokaryon incompatibility" evidence="2">
    <location>
        <begin position="100"/>
        <end position="269"/>
    </location>
</feature>